<evidence type="ECO:0000313" key="2">
    <source>
        <dbReference type="Proteomes" id="UP001597012"/>
    </source>
</evidence>
<accession>A0ABW3B1V1</accession>
<keyword evidence="2" id="KW-1185">Reference proteome</keyword>
<dbReference type="EMBL" id="JBHTHY010000003">
    <property type="protein sequence ID" value="MFD0796738.1"/>
    <property type="molecule type" value="Genomic_DNA"/>
</dbReference>
<reference evidence="2" key="1">
    <citation type="journal article" date="2019" name="Int. J. Syst. Evol. Microbiol.">
        <title>The Global Catalogue of Microorganisms (GCM) 10K type strain sequencing project: providing services to taxonomists for standard genome sequencing and annotation.</title>
        <authorList>
            <consortium name="The Broad Institute Genomics Platform"/>
            <consortium name="The Broad Institute Genome Sequencing Center for Infectious Disease"/>
            <person name="Wu L."/>
            <person name="Ma J."/>
        </authorList>
    </citation>
    <scope>NUCLEOTIDE SEQUENCE [LARGE SCALE GENOMIC DNA]</scope>
    <source>
        <strain evidence="2">CCUG 61948</strain>
    </source>
</reference>
<organism evidence="1 2">
    <name type="scientific">Maribacter chungangensis</name>
    <dbReference type="NCBI Taxonomy" id="1069117"/>
    <lineage>
        <taxon>Bacteria</taxon>
        <taxon>Pseudomonadati</taxon>
        <taxon>Bacteroidota</taxon>
        <taxon>Flavobacteriia</taxon>
        <taxon>Flavobacteriales</taxon>
        <taxon>Flavobacteriaceae</taxon>
        <taxon>Maribacter</taxon>
    </lineage>
</organism>
<sequence>MKSIKTIILVFSALIATQCQEEKDPNFLITSNSIGKLEKESLARDLELIYANDSLVMDTVKLNFGAGASKIKVYDKGGSHLLTLTPNSDSIPTVQNVLINDSRFATSNGITINSTFKDIKEKFKIRKIITSINNVVVLLKDSDIYFTIDKEELPASLRYSANTSVEEVQIPDAAKIKYMMVGWD</sequence>
<protein>
    <recommendedName>
        <fullName evidence="3">DUF4292 domain-containing protein</fullName>
    </recommendedName>
</protein>
<evidence type="ECO:0008006" key="3">
    <source>
        <dbReference type="Google" id="ProtNLM"/>
    </source>
</evidence>
<dbReference type="RefSeq" id="WP_379932644.1">
    <property type="nucleotide sequence ID" value="NZ_JBHTHY010000003.1"/>
</dbReference>
<comment type="caution">
    <text evidence="1">The sequence shown here is derived from an EMBL/GenBank/DDBJ whole genome shotgun (WGS) entry which is preliminary data.</text>
</comment>
<dbReference type="Proteomes" id="UP001597012">
    <property type="component" value="Unassembled WGS sequence"/>
</dbReference>
<name>A0ABW3B1V1_9FLAO</name>
<evidence type="ECO:0000313" key="1">
    <source>
        <dbReference type="EMBL" id="MFD0796738.1"/>
    </source>
</evidence>
<gene>
    <name evidence="1" type="ORF">ACFQZJ_04645</name>
</gene>
<proteinExistence type="predicted"/>